<dbReference type="GO" id="GO:0004792">
    <property type="term" value="F:thiosulfate-cyanide sulfurtransferase activity"/>
    <property type="evidence" value="ECO:0007669"/>
    <property type="project" value="TreeGrafter"/>
</dbReference>
<evidence type="ECO:0000256" key="4">
    <source>
        <dbReference type="ARBA" id="ARBA00072792"/>
    </source>
</evidence>
<gene>
    <name evidence="6" type="primary">orf383</name>
</gene>
<keyword evidence="1" id="KW-0808">Transferase</keyword>
<evidence type="ECO:0000256" key="3">
    <source>
        <dbReference type="ARBA" id="ARBA00022840"/>
    </source>
</evidence>
<keyword evidence="7" id="KW-0150">Chloroplast</keyword>
<evidence type="ECO:0000313" key="6">
    <source>
        <dbReference type="EMBL" id="AFC40003.1"/>
    </source>
</evidence>
<dbReference type="CDD" id="cd00757">
    <property type="entry name" value="ThiF_MoeB_HesA_family"/>
    <property type="match status" value="1"/>
</dbReference>
<sequence length="383" mass="43444">MLNFRAKYTTYSLEEYTRYSKHLILPQIQLEGQERLKKSRILCVGAGGLGSPALIYLAASGIGTIGIVDNDIIDISNLQRQILYTTNDIGLSKACIAEKKILEINPKCNVQLFNTRLSSSNAIEIIREYDIIIDGTDNFQTRYVISDSCLELNKIHIYGAIFQFEGQVSTFNYQGGPKYRDFHNSIEIENTAEDTCSNAGVLGLLPGIIGTLQATEAIKIILGYKSILSGIILKYNAMTLSFEKFKIVHTQFILSPPERKVEEPGVGDKSYSMQEIDVTEFQNKLCRNSLKYIVLDVRSSEEYKESHLDQAINLPLGDMKKEYYLDLHLQDKISFIYCSLDSRSIFAYNFLKRHKFNVIRVKGGLNSWKNIIGNKKLYVKSFS</sequence>
<evidence type="ECO:0000259" key="5">
    <source>
        <dbReference type="PROSITE" id="PS50206"/>
    </source>
</evidence>
<reference evidence="7 8" key="2">
    <citation type="journal article" date="2017" name="Proc. Natl. Acad. Sci. U.S.A.">
        <title>Insights into the red algae and eukaryotic evolution from the genome of Porphyra umbilicalis (Bangiophyceae, Rhodophyta).</title>
        <authorList>
            <person name="Brawley S.H."/>
            <person name="Blouin N.A."/>
            <person name="Ficko-Blean E."/>
            <person name="Wheeler G.L."/>
            <person name="Lohr M."/>
            <person name="Goodson H.V."/>
            <person name="Jenkins J.W."/>
            <person name="Blaby-Haas C.E."/>
            <person name="Helliwell K.E."/>
            <person name="Chan C.X."/>
            <person name="Marriage T.N."/>
            <person name="Bhattacharya D."/>
            <person name="Klein A.S."/>
            <person name="Badis Y."/>
            <person name="Brodie J."/>
            <person name="Cao Y."/>
            <person name="Collen J."/>
            <person name="Dittami S.M."/>
            <person name="Gachon C.M.M."/>
            <person name="Green B.R."/>
            <person name="Karpowicz S.J."/>
            <person name="Kim J.W."/>
            <person name="Kudahl U.J."/>
            <person name="Lin S."/>
            <person name="Michel G."/>
            <person name="Mittag M."/>
            <person name="Olson B.J.S.C."/>
            <person name="Pangilinan J.L."/>
            <person name="Peng Y."/>
            <person name="Qiu H."/>
            <person name="Shu S."/>
            <person name="Singer J.T."/>
            <person name="Smith A.G."/>
            <person name="Sprecher B.N."/>
            <person name="Wagner V."/>
            <person name="Wang W."/>
            <person name="Wang Z.Y."/>
            <person name="Yan J."/>
            <person name="Yarish C."/>
            <person name="Zauner-Riek S."/>
            <person name="Zhuang Y."/>
            <person name="Zou Y."/>
            <person name="Lindquist E.A."/>
            <person name="Grimwood J."/>
            <person name="Barry K.W."/>
            <person name="Rokhsar D.S."/>
            <person name="Schmutz J."/>
            <person name="Stiller J.W."/>
            <person name="Grossman A.R."/>
            <person name="Prochnik S.E."/>
        </authorList>
    </citation>
    <scope>NUCLEOTIDE SEQUENCE [LARGE SCALE GENOMIC DNA]</scope>
</reference>
<dbReference type="GO" id="GO:0016779">
    <property type="term" value="F:nucleotidyltransferase activity"/>
    <property type="evidence" value="ECO:0007669"/>
    <property type="project" value="TreeGrafter"/>
</dbReference>
<protein>
    <recommendedName>
        <fullName evidence="4">Probable molybdopterin-synthase adenylyltransferase</fullName>
    </recommendedName>
</protein>
<dbReference type="PANTHER" id="PTHR10953">
    <property type="entry name" value="UBIQUITIN-ACTIVATING ENZYME E1"/>
    <property type="match status" value="1"/>
</dbReference>
<dbReference type="InterPro" id="IPR036873">
    <property type="entry name" value="Rhodanese-like_dom_sf"/>
</dbReference>
<dbReference type="RefSeq" id="YP_009413346.1">
    <property type="nucleotide sequence ID" value="NC_035573.1"/>
</dbReference>
<dbReference type="Gene3D" id="3.40.250.10">
    <property type="entry name" value="Rhodanese-like domain"/>
    <property type="match status" value="1"/>
</dbReference>
<dbReference type="GO" id="GO:0008641">
    <property type="term" value="F:ubiquitin-like modifier activating enzyme activity"/>
    <property type="evidence" value="ECO:0007669"/>
    <property type="project" value="InterPro"/>
</dbReference>
<evidence type="ECO:0000256" key="1">
    <source>
        <dbReference type="ARBA" id="ARBA00022679"/>
    </source>
</evidence>
<dbReference type="EMBL" id="MF385003">
    <property type="protein sequence ID" value="ASN78807.1"/>
    <property type="molecule type" value="Genomic_DNA"/>
</dbReference>
<dbReference type="GO" id="GO:0005524">
    <property type="term" value="F:ATP binding"/>
    <property type="evidence" value="ECO:0007669"/>
    <property type="project" value="UniProtKB-KW"/>
</dbReference>
<dbReference type="InterPro" id="IPR045886">
    <property type="entry name" value="ThiF/MoeB/HesA"/>
</dbReference>
<dbReference type="CDD" id="cd00158">
    <property type="entry name" value="RHOD"/>
    <property type="match status" value="1"/>
</dbReference>
<name>J7F699_PORUM</name>
<evidence type="ECO:0000256" key="2">
    <source>
        <dbReference type="ARBA" id="ARBA00022741"/>
    </source>
</evidence>
<keyword evidence="2" id="KW-0547">Nucleotide-binding</keyword>
<dbReference type="AlphaFoldDB" id="J7F699"/>
<dbReference type="PROSITE" id="PS50206">
    <property type="entry name" value="RHODANESE_3"/>
    <property type="match status" value="1"/>
</dbReference>
<evidence type="ECO:0000313" key="8">
    <source>
        <dbReference type="Proteomes" id="UP000218209"/>
    </source>
</evidence>
<evidence type="ECO:0000313" key="7">
    <source>
        <dbReference type="EMBL" id="ASN78807.1"/>
    </source>
</evidence>
<proteinExistence type="predicted"/>
<organism evidence="6">
    <name type="scientific">Porphyra umbilicalis</name>
    <name type="common">Purple laver</name>
    <name type="synonym">Red alga</name>
    <dbReference type="NCBI Taxonomy" id="2786"/>
    <lineage>
        <taxon>Eukaryota</taxon>
        <taxon>Rhodophyta</taxon>
        <taxon>Bangiophyceae</taxon>
        <taxon>Bangiales</taxon>
        <taxon>Bangiaceae</taxon>
        <taxon>Porphyra</taxon>
    </lineage>
</organism>
<dbReference type="InterPro" id="IPR000594">
    <property type="entry name" value="ThiF_NAD_FAD-bd"/>
</dbReference>
<accession>J7F699</accession>
<reference evidence="6" key="1">
    <citation type="journal article" date="2012" name="Mol. Phylogenet. Evol.">
        <title>Relative rates of evolution among the three genetic compartments of the red alga Porphyra differ from those of green plants and do not correlate with genome architecture.</title>
        <authorList>
            <person name="Smith D.R."/>
            <person name="Hua J."/>
            <person name="Lee R.W."/>
            <person name="Keeling P.J."/>
        </authorList>
    </citation>
    <scope>NUCLEOTIDE SEQUENCE</scope>
</reference>
<dbReference type="Pfam" id="PF00899">
    <property type="entry name" value="ThiF"/>
    <property type="match status" value="1"/>
</dbReference>
<dbReference type="PANTHER" id="PTHR10953:SF102">
    <property type="entry name" value="ADENYLYLTRANSFERASE AND SULFURTRANSFERASE MOCS3"/>
    <property type="match status" value="1"/>
</dbReference>
<dbReference type="SUPFAM" id="SSF69572">
    <property type="entry name" value="Activating enzymes of the ubiquitin-like proteins"/>
    <property type="match status" value="1"/>
</dbReference>
<dbReference type="InterPro" id="IPR001763">
    <property type="entry name" value="Rhodanese-like_dom"/>
</dbReference>
<feature type="domain" description="Rhodanese" evidence="5">
    <location>
        <begin position="288"/>
        <end position="377"/>
    </location>
</feature>
<keyword evidence="6" id="KW-0934">Plastid</keyword>
<dbReference type="FunFam" id="3.40.50.720:FF:000033">
    <property type="entry name" value="Adenylyltransferase and sulfurtransferase MOCS3"/>
    <property type="match status" value="1"/>
</dbReference>
<dbReference type="GeneID" id="33873627"/>
<dbReference type="GO" id="GO:0008146">
    <property type="term" value="F:sulfotransferase activity"/>
    <property type="evidence" value="ECO:0007669"/>
    <property type="project" value="TreeGrafter"/>
</dbReference>
<dbReference type="InterPro" id="IPR035985">
    <property type="entry name" value="Ubiquitin-activating_enz"/>
</dbReference>
<geneLocation type="plastid" evidence="6"/>
<dbReference type="Pfam" id="PF00581">
    <property type="entry name" value="Rhodanese"/>
    <property type="match status" value="1"/>
</dbReference>
<keyword evidence="8" id="KW-1185">Reference proteome</keyword>
<dbReference type="OrthoDB" id="5538at2759"/>
<dbReference type="EMBL" id="JQ408795">
    <property type="protein sequence ID" value="AFC40003.1"/>
    <property type="molecule type" value="Genomic_DNA"/>
</dbReference>
<dbReference type="SMART" id="SM00450">
    <property type="entry name" value="RHOD"/>
    <property type="match status" value="1"/>
</dbReference>
<dbReference type="GO" id="GO:0005829">
    <property type="term" value="C:cytosol"/>
    <property type="evidence" value="ECO:0007669"/>
    <property type="project" value="TreeGrafter"/>
</dbReference>
<keyword evidence="3" id="KW-0067">ATP-binding</keyword>
<dbReference type="Proteomes" id="UP000218209">
    <property type="component" value="Chloroplast Pltd"/>
</dbReference>
<dbReference type="Gene3D" id="3.40.50.720">
    <property type="entry name" value="NAD(P)-binding Rossmann-like Domain"/>
    <property type="match status" value="1"/>
</dbReference>